<keyword evidence="2" id="KW-1185">Reference proteome</keyword>
<evidence type="ECO:0000313" key="1">
    <source>
        <dbReference type="EMBL" id="MBX7487102.1"/>
    </source>
</evidence>
<comment type="caution">
    <text evidence="1">The sequence shown here is derived from an EMBL/GenBank/DDBJ whole genome shotgun (WGS) entry which is preliminary data.</text>
</comment>
<dbReference type="EMBL" id="JAIGNQ010000001">
    <property type="protein sequence ID" value="MBX7487102.1"/>
    <property type="molecule type" value="Genomic_DNA"/>
</dbReference>
<evidence type="ECO:0000313" key="2">
    <source>
        <dbReference type="Proteomes" id="UP000776651"/>
    </source>
</evidence>
<proteinExistence type="predicted"/>
<dbReference type="RefSeq" id="WP_221596461.1">
    <property type="nucleotide sequence ID" value="NZ_JAIGNQ010000001.1"/>
</dbReference>
<dbReference type="Proteomes" id="UP000776651">
    <property type="component" value="Unassembled WGS sequence"/>
</dbReference>
<name>A0ABS7JAQ9_9SPHN</name>
<sequence length="148" mass="15977">MKFSMIPQTKWSYGRMSPWEISVQQFVDDCVEGRLHDPHAALKAFAELRLIAPAKYAALFDQPVTEERLAELCNARAFVCAAMELVGPYCGILVTRAASGPSSALVSFSGEIEEGNFFGDDPAIALVAACARALLLLGGASIENIRPE</sequence>
<accession>A0ABS7JAQ9</accession>
<gene>
    <name evidence="1" type="ORF">K3177_01110</name>
</gene>
<organism evidence="1 2">
    <name type="scientific">Qipengyuania pacifica</name>
    <dbReference type="NCBI Taxonomy" id="2860199"/>
    <lineage>
        <taxon>Bacteria</taxon>
        <taxon>Pseudomonadati</taxon>
        <taxon>Pseudomonadota</taxon>
        <taxon>Alphaproteobacteria</taxon>
        <taxon>Sphingomonadales</taxon>
        <taxon>Erythrobacteraceae</taxon>
        <taxon>Qipengyuania</taxon>
    </lineage>
</organism>
<reference evidence="1 2" key="1">
    <citation type="submission" date="2021-08" db="EMBL/GenBank/DDBJ databases">
        <title>Comparative Genomics Analysis of the Genus Qipengyuania Reveals Extensive Genetic Diversity and Metabolic Versatility, Including the Description of Fifteen Novel Species.</title>
        <authorList>
            <person name="Liu Y."/>
        </authorList>
    </citation>
    <scope>NUCLEOTIDE SEQUENCE [LARGE SCALE GENOMIC DNA]</scope>
    <source>
        <strain evidence="1 2">GH25</strain>
    </source>
</reference>
<protein>
    <submittedName>
        <fullName evidence="1">Uncharacterized protein</fullName>
    </submittedName>
</protein>